<gene>
    <name evidence="1" type="ORF">GGQ66_004073</name>
</gene>
<sequence length="45" mass="4896">MARQMAALCPQGVARIIEGHRHMVNLTAPEAVNALMREWLAVPAA</sequence>
<dbReference type="Proteomes" id="UP000584824">
    <property type="component" value="Unassembled WGS sequence"/>
</dbReference>
<accession>A0A7W6P421</accession>
<dbReference type="SUPFAM" id="SSF53474">
    <property type="entry name" value="alpha/beta-Hydrolases"/>
    <property type="match status" value="1"/>
</dbReference>
<proteinExistence type="predicted"/>
<reference evidence="1 2" key="1">
    <citation type="submission" date="2020-08" db="EMBL/GenBank/DDBJ databases">
        <title>Genomic Encyclopedia of Type Strains, Phase IV (KMG-IV): sequencing the most valuable type-strain genomes for metagenomic binning, comparative biology and taxonomic classification.</title>
        <authorList>
            <person name="Goeker M."/>
        </authorList>
    </citation>
    <scope>NUCLEOTIDE SEQUENCE [LARGE SCALE GENOMIC DNA]</scope>
    <source>
        <strain evidence="1 2">DSM 26385</strain>
    </source>
</reference>
<dbReference type="AlphaFoldDB" id="A0A7W6P421"/>
<name>A0A7W6P421_9HYPH</name>
<evidence type="ECO:0000313" key="2">
    <source>
        <dbReference type="Proteomes" id="UP000584824"/>
    </source>
</evidence>
<keyword evidence="2" id="KW-1185">Reference proteome</keyword>
<evidence type="ECO:0000313" key="1">
    <source>
        <dbReference type="EMBL" id="MBB4105486.1"/>
    </source>
</evidence>
<protein>
    <submittedName>
        <fullName evidence="1">Pimeloyl-ACP methyl ester carboxylesterase</fullName>
    </submittedName>
</protein>
<comment type="caution">
    <text evidence="1">The sequence shown here is derived from an EMBL/GenBank/DDBJ whole genome shotgun (WGS) entry which is preliminary data.</text>
</comment>
<dbReference type="InterPro" id="IPR029058">
    <property type="entry name" value="AB_hydrolase_fold"/>
</dbReference>
<dbReference type="EMBL" id="JACIDU010000021">
    <property type="protein sequence ID" value="MBB4105486.1"/>
    <property type="molecule type" value="Genomic_DNA"/>
</dbReference>
<organism evidence="1 2">
    <name type="scientific">Allorhizobium borbori</name>
    <dbReference type="NCBI Taxonomy" id="485907"/>
    <lineage>
        <taxon>Bacteria</taxon>
        <taxon>Pseudomonadati</taxon>
        <taxon>Pseudomonadota</taxon>
        <taxon>Alphaproteobacteria</taxon>
        <taxon>Hyphomicrobiales</taxon>
        <taxon>Rhizobiaceae</taxon>
        <taxon>Rhizobium/Agrobacterium group</taxon>
        <taxon>Allorhizobium</taxon>
    </lineage>
</organism>
<dbReference type="Gene3D" id="3.40.50.1820">
    <property type="entry name" value="alpha/beta hydrolase"/>
    <property type="match status" value="1"/>
</dbReference>